<dbReference type="OrthoDB" id="9802613at2"/>
<dbReference type="PANTHER" id="PTHR43289:SF6">
    <property type="entry name" value="SERINE_THREONINE-PROTEIN KINASE NEKL-3"/>
    <property type="match status" value="1"/>
</dbReference>
<reference evidence="8 9" key="1">
    <citation type="submission" date="2019-01" db="EMBL/GenBank/DDBJ databases">
        <title>Draft genome sequence of Dictyobacter sp. Uno17.</title>
        <authorList>
            <person name="Wang C.M."/>
            <person name="Zheng Y."/>
            <person name="Sakai Y."/>
            <person name="Abe K."/>
            <person name="Yokota A."/>
            <person name="Yabe S."/>
        </authorList>
    </citation>
    <scope>NUCLEOTIDE SEQUENCE [LARGE SCALE GENOMIC DNA]</scope>
    <source>
        <strain evidence="8 9">Uno17</strain>
    </source>
</reference>
<dbReference type="Gene3D" id="1.10.510.10">
    <property type="entry name" value="Transferase(Phosphotransferase) domain 1"/>
    <property type="match status" value="1"/>
</dbReference>
<feature type="compositionally biased region" description="Polar residues" evidence="6">
    <location>
        <begin position="560"/>
        <end position="578"/>
    </location>
</feature>
<name>A0A5A5T6D2_9CHLR</name>
<evidence type="ECO:0000256" key="6">
    <source>
        <dbReference type="SAM" id="MobiDB-lite"/>
    </source>
</evidence>
<gene>
    <name evidence="8" type="ORF">KDI_03490</name>
</gene>
<dbReference type="AlphaFoldDB" id="A0A5A5T6D2"/>
<evidence type="ECO:0000256" key="2">
    <source>
        <dbReference type="ARBA" id="ARBA00022679"/>
    </source>
</evidence>
<evidence type="ECO:0000256" key="1">
    <source>
        <dbReference type="ARBA" id="ARBA00012513"/>
    </source>
</evidence>
<dbReference type="PROSITE" id="PS50011">
    <property type="entry name" value="PROTEIN_KINASE_DOM"/>
    <property type="match status" value="1"/>
</dbReference>
<dbReference type="Proteomes" id="UP000322530">
    <property type="component" value="Unassembled WGS sequence"/>
</dbReference>
<keyword evidence="4" id="KW-0418">Kinase</keyword>
<sequence>MSLVGSTVNPYKGRMIRGYCLEELLEDGTVTLLYRARTEELWLPSEVFILLLPAVQTLTEQEKARFDERFTTLARRLMRLRHPSLSPLYGYGEEGGLPYLILPPQTGETLAERLSSEQQPWELEQVYSILAPLAHGLSYLHSQKVIHQFLNPANIILRGSRNPPAMMRVGLAQMLGLKGVHTEKQSLLTRPYLKDISGSYLGAPEYLAPEVVKGAEADTRSDIYTLGVILFALLSGQVPFAGEGYLEVVQKHIHESLPSLHKLAPAVPAALEMVVNRALQRDPRRRFQTTAEFMQALRQFLTEKPLDISSVSPIAQIQAITHSTLSIVPSVHATPLALREGTIEAVADAATSNENGVTSLTEEPAASLEMEVVVVASSPEDLQKEDWLNSPQTDTTEDEWLTAQDPKTLHEDEKEDFFAALRDDLATMSEYASAAADDPTTSFPVNPFAEDEEDEDEDTAWLSQADRDEIVPLDLFDNPFEEEVAEQDKQLATFVDENSSAEDAWLDTHTSDMLSHLNASDEVDELTEAEEEEELDEPQLALKLDTLSDELFSMIESEIPTFTTPAASEDTTQLQSTQRRTKRHIAL</sequence>
<evidence type="ECO:0000259" key="7">
    <source>
        <dbReference type="PROSITE" id="PS50011"/>
    </source>
</evidence>
<evidence type="ECO:0000256" key="4">
    <source>
        <dbReference type="ARBA" id="ARBA00022777"/>
    </source>
</evidence>
<feature type="region of interest" description="Disordered" evidence="6">
    <location>
        <begin position="560"/>
        <end position="587"/>
    </location>
</feature>
<evidence type="ECO:0000256" key="3">
    <source>
        <dbReference type="ARBA" id="ARBA00022741"/>
    </source>
</evidence>
<evidence type="ECO:0000313" key="8">
    <source>
        <dbReference type="EMBL" id="GCF06785.1"/>
    </source>
</evidence>
<dbReference type="GO" id="GO:0004674">
    <property type="term" value="F:protein serine/threonine kinase activity"/>
    <property type="evidence" value="ECO:0007669"/>
    <property type="project" value="UniProtKB-EC"/>
</dbReference>
<dbReference type="GO" id="GO:0005524">
    <property type="term" value="F:ATP binding"/>
    <property type="evidence" value="ECO:0007669"/>
    <property type="project" value="UniProtKB-KW"/>
</dbReference>
<proteinExistence type="predicted"/>
<dbReference type="RefSeq" id="WP_149399720.1">
    <property type="nucleotide sequence ID" value="NZ_BIXY01000003.1"/>
</dbReference>
<keyword evidence="3" id="KW-0547">Nucleotide-binding</keyword>
<feature type="domain" description="Protein kinase" evidence="7">
    <location>
        <begin position="19"/>
        <end position="301"/>
    </location>
</feature>
<dbReference type="SUPFAM" id="SSF56112">
    <property type="entry name" value="Protein kinase-like (PK-like)"/>
    <property type="match status" value="1"/>
</dbReference>
<dbReference type="EC" id="2.7.11.1" evidence="1"/>
<dbReference type="InterPro" id="IPR000719">
    <property type="entry name" value="Prot_kinase_dom"/>
</dbReference>
<dbReference type="Pfam" id="PF00069">
    <property type="entry name" value="Pkinase"/>
    <property type="match status" value="1"/>
</dbReference>
<organism evidence="8 9">
    <name type="scientific">Dictyobacter arantiisoli</name>
    <dbReference type="NCBI Taxonomy" id="2014874"/>
    <lineage>
        <taxon>Bacteria</taxon>
        <taxon>Bacillati</taxon>
        <taxon>Chloroflexota</taxon>
        <taxon>Ktedonobacteria</taxon>
        <taxon>Ktedonobacterales</taxon>
        <taxon>Dictyobacteraceae</taxon>
        <taxon>Dictyobacter</taxon>
    </lineage>
</organism>
<protein>
    <recommendedName>
        <fullName evidence="1">non-specific serine/threonine protein kinase</fullName>
        <ecNumber evidence="1">2.7.11.1</ecNumber>
    </recommendedName>
</protein>
<keyword evidence="9" id="KW-1185">Reference proteome</keyword>
<accession>A0A5A5T6D2</accession>
<keyword evidence="2" id="KW-0808">Transferase</keyword>
<keyword evidence="5" id="KW-0067">ATP-binding</keyword>
<evidence type="ECO:0000256" key="5">
    <source>
        <dbReference type="ARBA" id="ARBA00022840"/>
    </source>
</evidence>
<comment type="caution">
    <text evidence="8">The sequence shown here is derived from an EMBL/GenBank/DDBJ whole genome shotgun (WGS) entry which is preliminary data.</text>
</comment>
<dbReference type="Gene3D" id="3.30.200.20">
    <property type="entry name" value="Phosphorylase Kinase, domain 1"/>
    <property type="match status" value="1"/>
</dbReference>
<dbReference type="CDD" id="cd14014">
    <property type="entry name" value="STKc_PknB_like"/>
    <property type="match status" value="1"/>
</dbReference>
<dbReference type="PANTHER" id="PTHR43289">
    <property type="entry name" value="MITOGEN-ACTIVATED PROTEIN KINASE KINASE KINASE 20-RELATED"/>
    <property type="match status" value="1"/>
</dbReference>
<evidence type="ECO:0000313" key="9">
    <source>
        <dbReference type="Proteomes" id="UP000322530"/>
    </source>
</evidence>
<dbReference type="InterPro" id="IPR011009">
    <property type="entry name" value="Kinase-like_dom_sf"/>
</dbReference>
<dbReference type="EMBL" id="BIXY01000003">
    <property type="protein sequence ID" value="GCF06785.1"/>
    <property type="molecule type" value="Genomic_DNA"/>
</dbReference>